<protein>
    <submittedName>
        <fullName evidence="8">ABC transporter ATP-binding protein</fullName>
    </submittedName>
</protein>
<evidence type="ECO:0000256" key="2">
    <source>
        <dbReference type="ARBA" id="ARBA00022448"/>
    </source>
</evidence>
<keyword evidence="9" id="KW-1185">Reference proteome</keyword>
<keyword evidence="4" id="KW-0472">Membrane</keyword>
<dbReference type="InterPro" id="IPR003439">
    <property type="entry name" value="ABC_transporter-like_ATP-bd"/>
</dbReference>
<accession>A0A4S4AN01</accession>
<dbReference type="Proteomes" id="UP000307956">
    <property type="component" value="Unassembled WGS sequence"/>
</dbReference>
<evidence type="ECO:0000313" key="9">
    <source>
        <dbReference type="Proteomes" id="UP000307956"/>
    </source>
</evidence>
<dbReference type="SUPFAM" id="SSF52540">
    <property type="entry name" value="P-loop containing nucleoside triphosphate hydrolases"/>
    <property type="match status" value="1"/>
</dbReference>
<feature type="domain" description="ABC transporter" evidence="7">
    <location>
        <begin position="2"/>
        <end position="227"/>
    </location>
</feature>
<dbReference type="PANTHER" id="PTHR42711:SF5">
    <property type="entry name" value="ABC TRANSPORTER ATP-BINDING PROTEIN NATA"/>
    <property type="match status" value="1"/>
</dbReference>
<dbReference type="PROSITE" id="PS00211">
    <property type="entry name" value="ABC_TRANSPORTER_1"/>
    <property type="match status" value="1"/>
</dbReference>
<sequence length="283" mass="30894">MILLQNLAKTFRRARVLNGIDLAVGLGERVALIGSNGAGKTTLIRCLLGEYACDGTVRIDGLDPRRQRTAVLGKIGFVPQLPPPLRMPVGQLIEFSAALCGTDPARIAAVAGRLGLDVEAIRTRQFVRLSGGMKQKLLIAIALGRDARLLIMDEPAANLDPEARKIFFDLLAQRLEDATMIISSHRLDEVSSLVNRVVEMDMGRVVLDDKVAEDVALTDVFACRIVLKRFEPAFAKALDGWNFDADAERLVWQGAVAGPDRLRFLGLMSRYTGLVSDLSLMEG</sequence>
<dbReference type="InterPro" id="IPR017871">
    <property type="entry name" value="ABC_transporter-like_CS"/>
</dbReference>
<dbReference type="InterPro" id="IPR027417">
    <property type="entry name" value="P-loop_NTPase"/>
</dbReference>
<keyword evidence="4" id="KW-1003">Cell membrane</keyword>
<comment type="caution">
    <text evidence="8">The sequence shown here is derived from an EMBL/GenBank/DDBJ whole genome shotgun (WGS) entry which is preliminary data.</text>
</comment>
<dbReference type="PROSITE" id="PS50893">
    <property type="entry name" value="ABC_TRANSPORTER_2"/>
    <property type="match status" value="1"/>
</dbReference>
<dbReference type="PANTHER" id="PTHR42711">
    <property type="entry name" value="ABC TRANSPORTER ATP-BINDING PROTEIN"/>
    <property type="match status" value="1"/>
</dbReference>
<dbReference type="GO" id="GO:0016887">
    <property type="term" value="F:ATP hydrolysis activity"/>
    <property type="evidence" value="ECO:0007669"/>
    <property type="project" value="InterPro"/>
</dbReference>
<dbReference type="GO" id="GO:0005524">
    <property type="term" value="F:ATP binding"/>
    <property type="evidence" value="ECO:0007669"/>
    <property type="project" value="UniProtKB-KW"/>
</dbReference>
<gene>
    <name evidence="8" type="ORF">E6O51_12365</name>
</gene>
<evidence type="ECO:0000256" key="5">
    <source>
        <dbReference type="ARBA" id="ARBA00022741"/>
    </source>
</evidence>
<dbReference type="InterPro" id="IPR003593">
    <property type="entry name" value="AAA+_ATPase"/>
</dbReference>
<dbReference type="OrthoDB" id="9802264at2"/>
<name>A0A4S4AN01_9RHOO</name>
<evidence type="ECO:0000259" key="7">
    <source>
        <dbReference type="PROSITE" id="PS50893"/>
    </source>
</evidence>
<dbReference type="AlphaFoldDB" id="A0A4S4AN01"/>
<evidence type="ECO:0000256" key="6">
    <source>
        <dbReference type="ARBA" id="ARBA00022840"/>
    </source>
</evidence>
<evidence type="ECO:0000256" key="4">
    <source>
        <dbReference type="ARBA" id="ARBA00022475"/>
    </source>
</evidence>
<keyword evidence="3" id="KW-0536">Nodulation</keyword>
<dbReference type="SMART" id="SM00382">
    <property type="entry name" value="AAA"/>
    <property type="match status" value="1"/>
</dbReference>
<dbReference type="InterPro" id="IPR050763">
    <property type="entry name" value="ABC_transporter_ATP-binding"/>
</dbReference>
<keyword evidence="5" id="KW-0547">Nucleotide-binding</keyword>
<dbReference type="Gene3D" id="3.40.50.300">
    <property type="entry name" value="P-loop containing nucleotide triphosphate hydrolases"/>
    <property type="match status" value="1"/>
</dbReference>
<reference evidence="8 9" key="1">
    <citation type="submission" date="2019-04" db="EMBL/GenBank/DDBJ databases">
        <title>Azoarcus rhizosphaerae sp. nov. isolated from rhizosphere of Ficus religiosa.</title>
        <authorList>
            <person name="Lin S.-Y."/>
            <person name="Hameed A."/>
            <person name="Hsu Y.-H."/>
            <person name="Young C.-C."/>
        </authorList>
    </citation>
    <scope>NUCLEOTIDE SEQUENCE [LARGE SCALE GENOMIC DNA]</scope>
    <source>
        <strain evidence="8 9">CC-YHH848</strain>
    </source>
</reference>
<dbReference type="RefSeq" id="WP_136385287.1">
    <property type="nucleotide sequence ID" value="NZ_SSOD01000008.1"/>
</dbReference>
<dbReference type="CDD" id="cd03230">
    <property type="entry name" value="ABC_DR_subfamily_A"/>
    <property type="match status" value="1"/>
</dbReference>
<keyword evidence="2" id="KW-0813">Transport</keyword>
<dbReference type="Pfam" id="PF00005">
    <property type="entry name" value="ABC_tran"/>
    <property type="match status" value="1"/>
</dbReference>
<proteinExistence type="inferred from homology"/>
<evidence type="ECO:0000256" key="1">
    <source>
        <dbReference type="ARBA" id="ARBA00005417"/>
    </source>
</evidence>
<keyword evidence="6 8" id="KW-0067">ATP-binding</keyword>
<evidence type="ECO:0000256" key="3">
    <source>
        <dbReference type="ARBA" id="ARBA00022458"/>
    </source>
</evidence>
<evidence type="ECO:0000313" key="8">
    <source>
        <dbReference type="EMBL" id="THF61013.1"/>
    </source>
</evidence>
<comment type="similarity">
    <text evidence="1">Belongs to the ABC transporter superfamily.</text>
</comment>
<dbReference type="EMBL" id="SSOD01000008">
    <property type="protein sequence ID" value="THF61013.1"/>
    <property type="molecule type" value="Genomic_DNA"/>
</dbReference>
<organism evidence="8 9">
    <name type="scientific">Pseudothauera rhizosphaerae</name>
    <dbReference type="NCBI Taxonomy" id="2565932"/>
    <lineage>
        <taxon>Bacteria</taxon>
        <taxon>Pseudomonadati</taxon>
        <taxon>Pseudomonadota</taxon>
        <taxon>Betaproteobacteria</taxon>
        <taxon>Rhodocyclales</taxon>
        <taxon>Zoogloeaceae</taxon>
        <taxon>Pseudothauera</taxon>
    </lineage>
</organism>